<protein>
    <submittedName>
        <fullName evidence="13">Hemolysin family protein</fullName>
    </submittedName>
</protein>
<dbReference type="InterPro" id="IPR046342">
    <property type="entry name" value="CBS_dom_sf"/>
</dbReference>
<keyword evidence="7 9" id="KW-0472">Membrane</keyword>
<dbReference type="RefSeq" id="WP_264503219.1">
    <property type="nucleotide sequence ID" value="NZ_JAPDDS010000016.1"/>
</dbReference>
<evidence type="ECO:0000256" key="8">
    <source>
        <dbReference type="PROSITE-ProRule" id="PRU00703"/>
    </source>
</evidence>
<feature type="transmembrane region" description="Helical" evidence="10">
    <location>
        <begin position="6"/>
        <end position="28"/>
    </location>
</feature>
<accession>A0ABT3FUJ7</accession>
<feature type="transmembrane region" description="Helical" evidence="10">
    <location>
        <begin position="103"/>
        <end position="124"/>
    </location>
</feature>
<dbReference type="Gene3D" id="3.10.580.10">
    <property type="entry name" value="CBS-domain"/>
    <property type="match status" value="1"/>
</dbReference>
<dbReference type="SUPFAM" id="SSF56176">
    <property type="entry name" value="FAD-binding/transporter-associated domain-like"/>
    <property type="match status" value="1"/>
</dbReference>
<evidence type="ECO:0000256" key="10">
    <source>
        <dbReference type="SAM" id="Phobius"/>
    </source>
</evidence>
<reference evidence="13 14" key="1">
    <citation type="submission" date="2022-10" db="EMBL/GenBank/DDBJ databases">
        <title>Luteolibacter flavescens strain MCCC 1K03193, whole genome shotgun sequencing project.</title>
        <authorList>
            <person name="Zhao G."/>
            <person name="Shen L."/>
        </authorList>
    </citation>
    <scope>NUCLEOTIDE SEQUENCE [LARGE SCALE GENOMIC DNA]</scope>
    <source>
        <strain evidence="13 14">MCCC 1K03193</strain>
    </source>
</reference>
<sequence>MSAPLEIALVLLLLIFNGVFAMTEIAIVSSRRALLQARADAGNKGAARALRLAESPNRFLSTVQIGITLVGIFAGAFGGASLSAKLSAWLQPMGFLGNFVEEVSFAIVIGSITFASLIVGELVPKRLAMQFPEGIASMMSGPMSALSKIASPFVWVLSWSTSTLLRLVGVKESDDQKISREEMTVLIREGMVAGGVQHTESQMMEGVLEFEQLDVYDLMIPRPKMVWIERDEPHSEAWPRIVKSTQSIFPVYQGQRDNLVGVVSVKDCYAQMAAGIEVKFQNLMQAPLLVPEVQKASLLLEEFRRTGHHTAFVVDEFGGVIGMVTLIDLMEAIIGDVPSKEERLTMPFKQRKDGSWLIDGMFEIEKLETFLTDFDAPEGAGDEYQTLAGWFSQRLARVPTEGDLIEEHGWRFEIVDMDGIRVDKVLAMQIPPVPQEEIIAPL</sequence>
<evidence type="ECO:0000259" key="12">
    <source>
        <dbReference type="PROSITE" id="PS51846"/>
    </source>
</evidence>
<dbReference type="PROSITE" id="PS51846">
    <property type="entry name" value="CNNM"/>
    <property type="match status" value="1"/>
</dbReference>
<dbReference type="InterPro" id="IPR051676">
    <property type="entry name" value="UPF0053_domain"/>
</dbReference>
<dbReference type="InterPro" id="IPR002550">
    <property type="entry name" value="CNNM"/>
</dbReference>
<evidence type="ECO:0000313" key="14">
    <source>
        <dbReference type="Proteomes" id="UP001207930"/>
    </source>
</evidence>
<dbReference type="PROSITE" id="PS51371">
    <property type="entry name" value="CBS"/>
    <property type="match status" value="2"/>
</dbReference>
<evidence type="ECO:0000256" key="5">
    <source>
        <dbReference type="ARBA" id="ARBA00022989"/>
    </source>
</evidence>
<evidence type="ECO:0000256" key="4">
    <source>
        <dbReference type="ARBA" id="ARBA00022737"/>
    </source>
</evidence>
<organism evidence="13 14">
    <name type="scientific">Luteolibacter flavescens</name>
    <dbReference type="NCBI Taxonomy" id="1859460"/>
    <lineage>
        <taxon>Bacteria</taxon>
        <taxon>Pseudomonadati</taxon>
        <taxon>Verrucomicrobiota</taxon>
        <taxon>Verrucomicrobiia</taxon>
        <taxon>Verrucomicrobiales</taxon>
        <taxon>Verrucomicrobiaceae</taxon>
        <taxon>Luteolibacter</taxon>
    </lineage>
</organism>
<dbReference type="SUPFAM" id="SSF54631">
    <property type="entry name" value="CBS-domain pair"/>
    <property type="match status" value="1"/>
</dbReference>
<evidence type="ECO:0000259" key="11">
    <source>
        <dbReference type="PROSITE" id="PS51371"/>
    </source>
</evidence>
<dbReference type="InterPro" id="IPR000644">
    <property type="entry name" value="CBS_dom"/>
</dbReference>
<name>A0ABT3FUJ7_9BACT</name>
<keyword evidence="6 8" id="KW-0129">CBS domain</keyword>
<proteinExistence type="predicted"/>
<dbReference type="InterPro" id="IPR044751">
    <property type="entry name" value="Ion_transp-like_CBS"/>
</dbReference>
<comment type="caution">
    <text evidence="13">The sequence shown here is derived from an EMBL/GenBank/DDBJ whole genome shotgun (WGS) entry which is preliminary data.</text>
</comment>
<comment type="subcellular location">
    <subcellularLocation>
        <location evidence="1">Cell membrane</location>
        <topology evidence="1">Multi-pass membrane protein</topology>
    </subcellularLocation>
</comment>
<evidence type="ECO:0000256" key="3">
    <source>
        <dbReference type="ARBA" id="ARBA00022692"/>
    </source>
</evidence>
<evidence type="ECO:0000256" key="2">
    <source>
        <dbReference type="ARBA" id="ARBA00022475"/>
    </source>
</evidence>
<evidence type="ECO:0000256" key="6">
    <source>
        <dbReference type="ARBA" id="ARBA00023122"/>
    </source>
</evidence>
<dbReference type="Pfam" id="PF01595">
    <property type="entry name" value="CNNM"/>
    <property type="match status" value="1"/>
</dbReference>
<keyword evidence="14" id="KW-1185">Reference proteome</keyword>
<dbReference type="Gene3D" id="3.30.465.10">
    <property type="match status" value="1"/>
</dbReference>
<dbReference type="Pfam" id="PF03471">
    <property type="entry name" value="CorC_HlyC"/>
    <property type="match status" value="1"/>
</dbReference>
<feature type="domain" description="CBS" evidence="11">
    <location>
        <begin position="219"/>
        <end position="278"/>
    </location>
</feature>
<dbReference type="EMBL" id="JAPDDS010000016">
    <property type="protein sequence ID" value="MCW1887263.1"/>
    <property type="molecule type" value="Genomic_DNA"/>
</dbReference>
<gene>
    <name evidence="13" type="ORF">OKA04_21170</name>
</gene>
<evidence type="ECO:0000256" key="1">
    <source>
        <dbReference type="ARBA" id="ARBA00004651"/>
    </source>
</evidence>
<dbReference type="PANTHER" id="PTHR43099:SF5">
    <property type="entry name" value="HLYC_CORC FAMILY TRANSPORTER"/>
    <property type="match status" value="1"/>
</dbReference>
<dbReference type="Proteomes" id="UP001207930">
    <property type="component" value="Unassembled WGS sequence"/>
</dbReference>
<dbReference type="SMART" id="SM01091">
    <property type="entry name" value="CorC_HlyC"/>
    <property type="match status" value="1"/>
</dbReference>
<feature type="domain" description="CNNM transmembrane" evidence="12">
    <location>
        <begin position="1"/>
        <end position="200"/>
    </location>
</feature>
<dbReference type="InterPro" id="IPR036318">
    <property type="entry name" value="FAD-bd_PCMH-like_sf"/>
</dbReference>
<dbReference type="Pfam" id="PF00571">
    <property type="entry name" value="CBS"/>
    <property type="match status" value="2"/>
</dbReference>
<feature type="domain" description="CBS" evidence="11">
    <location>
        <begin position="283"/>
        <end position="339"/>
    </location>
</feature>
<feature type="transmembrane region" description="Helical" evidence="10">
    <location>
        <begin position="59"/>
        <end position="83"/>
    </location>
</feature>
<dbReference type="InterPro" id="IPR005170">
    <property type="entry name" value="Transptr-assoc_dom"/>
</dbReference>
<dbReference type="InterPro" id="IPR016169">
    <property type="entry name" value="FAD-bd_PCMH_sub2"/>
</dbReference>
<dbReference type="CDD" id="cd04590">
    <property type="entry name" value="CBS_pair_CorC_HlyC_assoc"/>
    <property type="match status" value="1"/>
</dbReference>
<evidence type="ECO:0000313" key="13">
    <source>
        <dbReference type="EMBL" id="MCW1887263.1"/>
    </source>
</evidence>
<evidence type="ECO:0000256" key="9">
    <source>
        <dbReference type="PROSITE-ProRule" id="PRU01193"/>
    </source>
</evidence>
<keyword evidence="4" id="KW-0677">Repeat</keyword>
<dbReference type="PANTHER" id="PTHR43099">
    <property type="entry name" value="UPF0053 PROTEIN YRKA"/>
    <property type="match status" value="1"/>
</dbReference>
<evidence type="ECO:0000256" key="7">
    <source>
        <dbReference type="ARBA" id="ARBA00023136"/>
    </source>
</evidence>
<keyword evidence="3 9" id="KW-0812">Transmembrane</keyword>
<keyword evidence="2" id="KW-1003">Cell membrane</keyword>
<keyword evidence="5 9" id="KW-1133">Transmembrane helix</keyword>